<sequence length="57" mass="6214">MSTAHNFPKRLFGPPRFIEPFAGTKIPDAVKPYELKVGNISAPTKIPPLLLKLPVGC</sequence>
<accession>A0A6C0D6F9</accession>
<dbReference type="EMBL" id="MN739548">
    <property type="protein sequence ID" value="QHT12626.1"/>
    <property type="molecule type" value="Genomic_DNA"/>
</dbReference>
<evidence type="ECO:0000313" key="1">
    <source>
        <dbReference type="EMBL" id="QHT12626.1"/>
    </source>
</evidence>
<organism evidence="1">
    <name type="scientific">viral metagenome</name>
    <dbReference type="NCBI Taxonomy" id="1070528"/>
    <lineage>
        <taxon>unclassified sequences</taxon>
        <taxon>metagenomes</taxon>
        <taxon>organismal metagenomes</taxon>
    </lineage>
</organism>
<reference evidence="1" key="1">
    <citation type="journal article" date="2020" name="Nature">
        <title>Giant virus diversity and host interactions through global metagenomics.</title>
        <authorList>
            <person name="Schulz F."/>
            <person name="Roux S."/>
            <person name="Paez-Espino D."/>
            <person name="Jungbluth S."/>
            <person name="Walsh D.A."/>
            <person name="Denef V.J."/>
            <person name="McMahon K.D."/>
            <person name="Konstantinidis K.T."/>
            <person name="Eloe-Fadrosh E.A."/>
            <person name="Kyrpides N.C."/>
            <person name="Woyke T."/>
        </authorList>
    </citation>
    <scope>NUCLEOTIDE SEQUENCE</scope>
    <source>
        <strain evidence="1">GVMAG-M-3300023174-130</strain>
    </source>
</reference>
<protein>
    <submittedName>
        <fullName evidence="1">Uncharacterized protein</fullName>
    </submittedName>
</protein>
<name>A0A6C0D6F9_9ZZZZ</name>
<proteinExistence type="predicted"/>
<dbReference type="AlphaFoldDB" id="A0A6C0D6F9"/>